<dbReference type="PIRSF" id="PIRSF035170">
    <property type="entry name" value="HD_phosphohydro"/>
    <property type="match status" value="1"/>
</dbReference>
<dbReference type="InterPro" id="IPR009218">
    <property type="entry name" value="HD_phosphohydro"/>
</dbReference>
<comment type="caution">
    <text evidence="1">The sequence shown here is derived from an EMBL/GenBank/DDBJ whole genome shotgun (WGS) entry which is preliminary data.</text>
</comment>
<keyword evidence="1" id="KW-0675">Receptor</keyword>
<dbReference type="Proteomes" id="UP000621799">
    <property type="component" value="Unassembled WGS sequence"/>
</dbReference>
<dbReference type="EMBL" id="JADEXN010000273">
    <property type="protein sequence ID" value="MBE9041957.1"/>
    <property type="molecule type" value="Genomic_DNA"/>
</dbReference>
<dbReference type="AlphaFoldDB" id="A0A928VZZ8"/>
<organism evidence="1 2">
    <name type="scientific">Zarconia navalis LEGE 11467</name>
    <dbReference type="NCBI Taxonomy" id="1828826"/>
    <lineage>
        <taxon>Bacteria</taxon>
        <taxon>Bacillati</taxon>
        <taxon>Cyanobacteriota</taxon>
        <taxon>Cyanophyceae</taxon>
        <taxon>Oscillatoriophycideae</taxon>
        <taxon>Oscillatoriales</taxon>
        <taxon>Oscillatoriales incertae sedis</taxon>
        <taxon>Zarconia</taxon>
        <taxon>Zarconia navalis</taxon>
    </lineage>
</organism>
<name>A0A928VZZ8_9CYAN</name>
<gene>
    <name evidence="1" type="ORF">IQ235_14330</name>
</gene>
<dbReference type="Gene3D" id="1.10.3210.10">
    <property type="entry name" value="Hypothetical protein af1432"/>
    <property type="match status" value="1"/>
</dbReference>
<proteinExistence type="predicted"/>
<dbReference type="SUPFAM" id="SSF109604">
    <property type="entry name" value="HD-domain/PDEase-like"/>
    <property type="match status" value="1"/>
</dbReference>
<protein>
    <submittedName>
        <fullName evidence="1">N-methyl-D-aspartate receptor NMDAR2C subunit</fullName>
    </submittedName>
</protein>
<accession>A0A928VZZ8</accession>
<dbReference type="PANTHER" id="PTHR21174:SF0">
    <property type="entry name" value="HD PHOSPHOHYDROLASE FAMILY PROTEIN-RELATED"/>
    <property type="match status" value="1"/>
</dbReference>
<reference evidence="1" key="1">
    <citation type="submission" date="2020-10" db="EMBL/GenBank/DDBJ databases">
        <authorList>
            <person name="Castelo-Branco R."/>
            <person name="Eusebio N."/>
            <person name="Adriana R."/>
            <person name="Vieira A."/>
            <person name="Brugerolle De Fraissinette N."/>
            <person name="Rezende De Castro R."/>
            <person name="Schneider M.P."/>
            <person name="Vasconcelos V."/>
            <person name="Leao P.N."/>
        </authorList>
    </citation>
    <scope>NUCLEOTIDE SEQUENCE</scope>
    <source>
        <strain evidence="1">LEGE 11467</strain>
    </source>
</reference>
<evidence type="ECO:0000313" key="1">
    <source>
        <dbReference type="EMBL" id="MBE9041957.1"/>
    </source>
</evidence>
<dbReference type="PANTHER" id="PTHR21174">
    <property type="match status" value="1"/>
</dbReference>
<evidence type="ECO:0000313" key="2">
    <source>
        <dbReference type="Proteomes" id="UP000621799"/>
    </source>
</evidence>
<keyword evidence="2" id="KW-1185">Reference proteome</keyword>
<sequence length="202" mass="24087">MALNIIPDRDEYVRLISAYSQSHRSYHTLKHLSECLEKLDWAISEYQVLSVYNSKLVEVALWYHDAVYQPQQNQNEQNSANWAIEFFSKSGLPPEKCQLIRSLILATCHRQTPVDEMHRLIVDIDLSILGAKIERFQEYESQIRQEYYWVARSIYTQKRKELLSFFLSKTQIYLTQLFYENFENRAQENISRLIEDLNIKVI</sequence>